<proteinExistence type="predicted"/>
<keyword evidence="4" id="KW-1185">Reference proteome</keyword>
<comment type="caution">
    <text evidence="3">The sequence shown here is derived from an EMBL/GenBank/DDBJ whole genome shotgun (WGS) entry which is preliminary data.</text>
</comment>
<dbReference type="PROSITE" id="PS51257">
    <property type="entry name" value="PROKAR_LIPOPROTEIN"/>
    <property type="match status" value="1"/>
</dbReference>
<dbReference type="Proteomes" id="UP000563094">
    <property type="component" value="Unassembled WGS sequence"/>
</dbReference>
<feature type="region of interest" description="Disordered" evidence="1">
    <location>
        <begin position="23"/>
        <end position="44"/>
    </location>
</feature>
<dbReference type="RefSeq" id="WP_182511217.1">
    <property type="nucleotide sequence ID" value="NZ_JACJIQ010000001.1"/>
</dbReference>
<evidence type="ECO:0008006" key="5">
    <source>
        <dbReference type="Google" id="ProtNLM"/>
    </source>
</evidence>
<evidence type="ECO:0000313" key="4">
    <source>
        <dbReference type="Proteomes" id="UP000563094"/>
    </source>
</evidence>
<accession>A0A839G7R5</accession>
<evidence type="ECO:0000313" key="3">
    <source>
        <dbReference type="EMBL" id="MBA9075474.1"/>
    </source>
</evidence>
<keyword evidence="2" id="KW-0732">Signal</keyword>
<feature type="compositionally biased region" description="Polar residues" evidence="1">
    <location>
        <begin position="31"/>
        <end position="42"/>
    </location>
</feature>
<evidence type="ECO:0000256" key="1">
    <source>
        <dbReference type="SAM" id="MobiDB-lite"/>
    </source>
</evidence>
<dbReference type="AlphaFoldDB" id="A0A839G7R5"/>
<feature type="signal peptide" evidence="2">
    <location>
        <begin position="1"/>
        <end position="23"/>
    </location>
</feature>
<evidence type="ECO:0000256" key="2">
    <source>
        <dbReference type="SAM" id="SignalP"/>
    </source>
</evidence>
<protein>
    <recommendedName>
        <fullName evidence="5">Lipoprotein</fullName>
    </recommendedName>
</protein>
<feature type="chain" id="PRO_5032985349" description="Lipoprotein" evidence="2">
    <location>
        <begin position="24"/>
        <end position="206"/>
    </location>
</feature>
<reference evidence="3 4" key="1">
    <citation type="submission" date="2020-08" db="EMBL/GenBank/DDBJ databases">
        <title>Genomic Encyclopedia of Type Strains, Phase IV (KMG-IV): sequencing the most valuable type-strain genomes for metagenomic binning, comparative biology and taxonomic classification.</title>
        <authorList>
            <person name="Goeker M."/>
        </authorList>
    </citation>
    <scope>NUCLEOTIDE SEQUENCE [LARGE SCALE GENOMIC DNA]</scope>
    <source>
        <strain evidence="3 4">DSM 29854</strain>
    </source>
</reference>
<name>A0A839G7R5_9BACT</name>
<dbReference type="EMBL" id="JACJIQ010000001">
    <property type="protein sequence ID" value="MBA9075474.1"/>
    <property type="molecule type" value="Genomic_DNA"/>
</dbReference>
<organism evidence="3 4">
    <name type="scientific">Rufibacter quisquiliarum</name>
    <dbReference type="NCBI Taxonomy" id="1549639"/>
    <lineage>
        <taxon>Bacteria</taxon>
        <taxon>Pseudomonadati</taxon>
        <taxon>Bacteroidota</taxon>
        <taxon>Cytophagia</taxon>
        <taxon>Cytophagales</taxon>
        <taxon>Hymenobacteraceae</taxon>
        <taxon>Rufibacter</taxon>
    </lineage>
</organism>
<sequence>MNTSRYLYFLLLAWVCGCQPAHEKNPPEENQPPTTATLPPSSKESKEFQKMPLLHVVQRTHQFSIKGEPDYFRLTLRGESVTAGQVEFVITTRTGQQIYQELFSAADLEANMVYTLKQNTPPTAAERETYILNRMNEFVQDANFLTPAISQGATPDTSLVKLSTWRELQANKGTIGFKYLLGKEDGRLLVYDPKQQKAIRYGSFGG</sequence>
<gene>
    <name evidence="3" type="ORF">FHS90_000171</name>
</gene>